<comment type="caution">
    <text evidence="1">The sequence shown here is derived from an EMBL/GenBank/DDBJ whole genome shotgun (WGS) entry which is preliminary data.</text>
</comment>
<evidence type="ECO:0000313" key="1">
    <source>
        <dbReference type="EMBL" id="KAJ8650157.1"/>
    </source>
</evidence>
<protein>
    <submittedName>
        <fullName evidence="1">Uncharacterized protein</fullName>
    </submittedName>
</protein>
<dbReference type="Proteomes" id="UP001234297">
    <property type="component" value="Chromosome 1"/>
</dbReference>
<gene>
    <name evidence="1" type="ORF">MRB53_003180</name>
</gene>
<organism evidence="1 2">
    <name type="scientific">Persea americana</name>
    <name type="common">Avocado</name>
    <dbReference type="NCBI Taxonomy" id="3435"/>
    <lineage>
        <taxon>Eukaryota</taxon>
        <taxon>Viridiplantae</taxon>
        <taxon>Streptophyta</taxon>
        <taxon>Embryophyta</taxon>
        <taxon>Tracheophyta</taxon>
        <taxon>Spermatophyta</taxon>
        <taxon>Magnoliopsida</taxon>
        <taxon>Magnoliidae</taxon>
        <taxon>Laurales</taxon>
        <taxon>Lauraceae</taxon>
        <taxon>Persea</taxon>
    </lineage>
</organism>
<keyword evidence="2" id="KW-1185">Reference proteome</keyword>
<dbReference type="EMBL" id="CM056809">
    <property type="protein sequence ID" value="KAJ8650157.1"/>
    <property type="molecule type" value="Genomic_DNA"/>
</dbReference>
<reference evidence="1 2" key="1">
    <citation type="journal article" date="2022" name="Hortic Res">
        <title>A haplotype resolved chromosomal level avocado genome allows analysis of novel avocado genes.</title>
        <authorList>
            <person name="Nath O."/>
            <person name="Fletcher S.J."/>
            <person name="Hayward A."/>
            <person name="Shaw L.M."/>
            <person name="Masouleh A.K."/>
            <person name="Furtado A."/>
            <person name="Henry R.J."/>
            <person name="Mitter N."/>
        </authorList>
    </citation>
    <scope>NUCLEOTIDE SEQUENCE [LARGE SCALE GENOMIC DNA]</scope>
    <source>
        <strain evidence="2">cv. Hass</strain>
    </source>
</reference>
<sequence>MSSRYFPKSALWSSSTPSSRLGIWRKTRQSAHFIHSGSRWIIGNGNRVDVWHDSWADDSSLASLFPYFSFPRFTKSAKAQDGVLKHVKVLSQLRCCEFKCALAQEFSAWGALEHMMVHSSSHTGFGPFYVICDYNPRSPLDLAPVPDLQRVPKKAEDLIATIQEVHKTMQQNLLEATAKYKHAADKKRRLVEFDVGDFVWAILTKDQFSVGEYNKLAVRKIGPLEIIAKINSNAYKLKLPSHICTLDVFNVKHLVPYHGDSSEDETMNSRVNSLTPGGNDVVQVEANEYMDALDRSKARRAAPKRFCGRSCIQSHPPTLAASGIVPSSLFNFSSIVTLVLASNHLRGDIPSDIGFKLPNLLSFHICFNKFTGALPSSLHNITKIQSIQPSNNFLTGSVPQGLESLRDLQTYNIGLFEHEALLQLKEERAKWEHND</sequence>
<evidence type="ECO:0000313" key="2">
    <source>
        <dbReference type="Proteomes" id="UP001234297"/>
    </source>
</evidence>
<name>A0ACC2MWH2_PERAE</name>
<proteinExistence type="predicted"/>
<accession>A0ACC2MWH2</accession>